<protein>
    <submittedName>
        <fullName evidence="2">Uncharacterized protein</fullName>
    </submittedName>
</protein>
<organism evidence="2 3">
    <name type="scientific">Angomonas deanei</name>
    <dbReference type="NCBI Taxonomy" id="59799"/>
    <lineage>
        <taxon>Eukaryota</taxon>
        <taxon>Discoba</taxon>
        <taxon>Euglenozoa</taxon>
        <taxon>Kinetoplastea</taxon>
        <taxon>Metakinetoplastina</taxon>
        <taxon>Trypanosomatida</taxon>
        <taxon>Trypanosomatidae</taxon>
        <taxon>Strigomonadinae</taxon>
        <taxon>Angomonas</taxon>
    </lineage>
</organism>
<dbReference type="AlphaFoldDB" id="A0A7G2CPZ4"/>
<dbReference type="EMBL" id="LR877163">
    <property type="protein sequence ID" value="CAD2221034.1"/>
    <property type="molecule type" value="Genomic_DNA"/>
</dbReference>
<name>A0A7G2CPZ4_9TRYP</name>
<dbReference type="Proteomes" id="UP000515908">
    <property type="component" value="Chromosome 19"/>
</dbReference>
<evidence type="ECO:0000256" key="1">
    <source>
        <dbReference type="SAM" id="MobiDB-lite"/>
    </source>
</evidence>
<dbReference type="VEuPathDB" id="TriTrypDB:ADEAN_000856100"/>
<reference evidence="2 3" key="1">
    <citation type="submission" date="2020-08" db="EMBL/GenBank/DDBJ databases">
        <authorList>
            <person name="Newling K."/>
            <person name="Davey J."/>
            <person name="Forrester S."/>
        </authorList>
    </citation>
    <scope>NUCLEOTIDE SEQUENCE [LARGE SCALE GENOMIC DNA]</scope>
    <source>
        <strain evidence="3">Crithidia deanei Carvalho (ATCC PRA-265)</strain>
    </source>
</reference>
<feature type="compositionally biased region" description="Basic and acidic residues" evidence="1">
    <location>
        <begin position="266"/>
        <end position="282"/>
    </location>
</feature>
<proteinExistence type="predicted"/>
<feature type="region of interest" description="Disordered" evidence="1">
    <location>
        <begin position="18"/>
        <end position="89"/>
    </location>
</feature>
<feature type="compositionally biased region" description="Basic and acidic residues" evidence="1">
    <location>
        <begin position="60"/>
        <end position="69"/>
    </location>
</feature>
<gene>
    <name evidence="2" type="ORF">ADEAN_000856100</name>
</gene>
<feature type="region of interest" description="Disordered" evidence="1">
    <location>
        <begin position="262"/>
        <end position="282"/>
    </location>
</feature>
<evidence type="ECO:0000313" key="2">
    <source>
        <dbReference type="EMBL" id="CAD2221034.1"/>
    </source>
</evidence>
<sequence>MSDLFNYYLKNNNSSLRDVSAVQDPQDSFRKKSSSVNTINNSKNSDASSLHTVRQRSRTRSADREEPTNKRVTFTSPPENPKITTNTNNNTNVELLVQQRVEAYQTEREKKYQKQLQDAICAVHAQFANEYQSKEAQLEKQVLEEADHFKKEYKTILDAEYQSKKSLLEKQLQEKESIFMRRWVAETATNKAHPNTNAVWLEKTEKESAAVVEALQEVTALRDKLLAEQMEQKAALQVSFEERIRTLQQHYNTSLEKIQQANVKLQQEREKGKHQVSRHAGE</sequence>
<accession>A0A7G2CPZ4</accession>
<feature type="compositionally biased region" description="Polar residues" evidence="1">
    <location>
        <begin position="34"/>
        <end position="52"/>
    </location>
</feature>
<keyword evidence="3" id="KW-1185">Reference proteome</keyword>
<evidence type="ECO:0000313" key="3">
    <source>
        <dbReference type="Proteomes" id="UP000515908"/>
    </source>
</evidence>